<comment type="caution">
    <text evidence="1">The sequence shown here is derived from an EMBL/GenBank/DDBJ whole genome shotgun (WGS) entry which is preliminary data.</text>
</comment>
<name>A0ABP5LXI6_9ACTN</name>
<dbReference type="InterPro" id="IPR008775">
    <property type="entry name" value="Phytyl_CoA_dOase-like"/>
</dbReference>
<gene>
    <name evidence="1" type="ORF">GCM10009760_56300</name>
</gene>
<evidence type="ECO:0008006" key="3">
    <source>
        <dbReference type="Google" id="ProtNLM"/>
    </source>
</evidence>
<dbReference type="Proteomes" id="UP001422759">
    <property type="component" value="Unassembled WGS sequence"/>
</dbReference>
<evidence type="ECO:0000313" key="1">
    <source>
        <dbReference type="EMBL" id="GAA2155910.1"/>
    </source>
</evidence>
<proteinExistence type="predicted"/>
<dbReference type="Gene3D" id="2.60.120.620">
    <property type="entry name" value="q2cbj1_9rhob like domain"/>
    <property type="match status" value="1"/>
</dbReference>
<evidence type="ECO:0000313" key="2">
    <source>
        <dbReference type="Proteomes" id="UP001422759"/>
    </source>
</evidence>
<protein>
    <recommendedName>
        <fullName evidence="3">Phytanoyl-CoA dioxygenase</fullName>
    </recommendedName>
</protein>
<dbReference type="Pfam" id="PF05721">
    <property type="entry name" value="PhyH"/>
    <property type="match status" value="1"/>
</dbReference>
<dbReference type="SUPFAM" id="SSF51197">
    <property type="entry name" value="Clavaminate synthase-like"/>
    <property type="match status" value="1"/>
</dbReference>
<dbReference type="EMBL" id="BAAANT010000049">
    <property type="protein sequence ID" value="GAA2155910.1"/>
    <property type="molecule type" value="Genomic_DNA"/>
</dbReference>
<accession>A0ABP5LXI6</accession>
<keyword evidence="2" id="KW-1185">Reference proteome</keyword>
<sequence length="219" mass="24178">MDEGLRARSIAACADPVGHGPPPVWELELPHHGELVAHRPLMRTLAELLGPSFVFHHLHSDRQRPGIAGKPWHHDYEPNDRADPSLLMVHALHYLGGLDETVGSLAVLPGSHRESLGKGALAHLGTAALPGEVVIDRLPPGSTVLLNSALFHTRRAAPAGPGHPRYFVDASYCQTGARWRPVKPFWRQMLARARELGLADGRWPELFADRHFTEYTRTV</sequence>
<reference evidence="2" key="1">
    <citation type="journal article" date="2019" name="Int. J. Syst. Evol. Microbiol.">
        <title>The Global Catalogue of Microorganisms (GCM) 10K type strain sequencing project: providing services to taxonomists for standard genome sequencing and annotation.</title>
        <authorList>
            <consortium name="The Broad Institute Genomics Platform"/>
            <consortium name="The Broad Institute Genome Sequencing Center for Infectious Disease"/>
            <person name="Wu L."/>
            <person name="Ma J."/>
        </authorList>
    </citation>
    <scope>NUCLEOTIDE SEQUENCE [LARGE SCALE GENOMIC DNA]</scope>
    <source>
        <strain evidence="2">JCM 14560</strain>
    </source>
</reference>
<organism evidence="1 2">
    <name type="scientific">Kitasatospora kazusensis</name>
    <dbReference type="NCBI Taxonomy" id="407974"/>
    <lineage>
        <taxon>Bacteria</taxon>
        <taxon>Bacillati</taxon>
        <taxon>Actinomycetota</taxon>
        <taxon>Actinomycetes</taxon>
        <taxon>Kitasatosporales</taxon>
        <taxon>Streptomycetaceae</taxon>
        <taxon>Kitasatospora</taxon>
    </lineage>
</organism>